<dbReference type="GO" id="GO:0032259">
    <property type="term" value="P:methylation"/>
    <property type="evidence" value="ECO:0007669"/>
    <property type="project" value="UniProtKB-KW"/>
</dbReference>
<sequence>MNRTDTALPTLWHAVSDTRFDDQQFAQWRALLEERTGMEITPQRRSFLETSLRMRMREAGFAHFQRYYEHVAADTVLSSEWYELVDRLTVQETRFFRDVQAMELVADHLKAQWRRSSHPLQAWSVGCATGEEAYSLAILLAELARRYPQSRYFSVTGSDISAPAVLKARAGVYSARKLEPVKPAWRARYFEPLADRFQITPTLSSRVCFTRLNVTESAAAPVQNQDVIYCQNLLIYFRRWRRREIVQQLVEKLRPGGLLVLGPGELTGFSHEDLIAIPNKHCLAFLKKRDATTE</sequence>
<dbReference type="GO" id="GO:0008168">
    <property type="term" value="F:methyltransferase activity"/>
    <property type="evidence" value="ECO:0007669"/>
    <property type="project" value="UniProtKB-KW"/>
</dbReference>
<dbReference type="EC" id="2.1.1.80" evidence="2"/>
<keyword evidence="5" id="KW-0949">S-adenosyl-L-methionine</keyword>
<dbReference type="InterPro" id="IPR000780">
    <property type="entry name" value="CheR_MeTrfase"/>
</dbReference>
<dbReference type="SMART" id="SM00138">
    <property type="entry name" value="MeTrc"/>
    <property type="match status" value="1"/>
</dbReference>
<organism evidence="7 8">
    <name type="scientific">Saccharospirillum mangrovi</name>
    <dbReference type="NCBI Taxonomy" id="2161747"/>
    <lineage>
        <taxon>Bacteria</taxon>
        <taxon>Pseudomonadati</taxon>
        <taxon>Pseudomonadota</taxon>
        <taxon>Gammaproteobacteria</taxon>
        <taxon>Oceanospirillales</taxon>
        <taxon>Saccharospirillaceae</taxon>
        <taxon>Saccharospirillum</taxon>
    </lineage>
</organism>
<evidence type="ECO:0000256" key="3">
    <source>
        <dbReference type="ARBA" id="ARBA00022603"/>
    </source>
</evidence>
<evidence type="ECO:0000256" key="5">
    <source>
        <dbReference type="ARBA" id="ARBA00022691"/>
    </source>
</evidence>
<evidence type="ECO:0000259" key="6">
    <source>
        <dbReference type="PROSITE" id="PS50123"/>
    </source>
</evidence>
<dbReference type="PRINTS" id="PR00996">
    <property type="entry name" value="CHERMTFRASE"/>
</dbReference>
<dbReference type="SUPFAM" id="SSF53335">
    <property type="entry name" value="S-adenosyl-L-methionine-dependent methyltransferases"/>
    <property type="match status" value="1"/>
</dbReference>
<keyword evidence="8" id="KW-1185">Reference proteome</keyword>
<dbReference type="PROSITE" id="PS50123">
    <property type="entry name" value="CHER"/>
    <property type="match status" value="1"/>
</dbReference>
<dbReference type="Gene3D" id="1.10.155.10">
    <property type="entry name" value="Chemotaxis receptor methyltransferase CheR, N-terminal domain"/>
    <property type="match status" value="1"/>
</dbReference>
<dbReference type="InterPro" id="IPR022642">
    <property type="entry name" value="CheR_C"/>
</dbReference>
<dbReference type="InterPro" id="IPR036804">
    <property type="entry name" value="CheR_N_sf"/>
</dbReference>
<comment type="catalytic activity">
    <reaction evidence="1">
        <text>L-glutamyl-[protein] + S-adenosyl-L-methionine = [protein]-L-glutamate 5-O-methyl ester + S-adenosyl-L-homocysteine</text>
        <dbReference type="Rhea" id="RHEA:24452"/>
        <dbReference type="Rhea" id="RHEA-COMP:10208"/>
        <dbReference type="Rhea" id="RHEA-COMP:10311"/>
        <dbReference type="ChEBI" id="CHEBI:29973"/>
        <dbReference type="ChEBI" id="CHEBI:57856"/>
        <dbReference type="ChEBI" id="CHEBI:59789"/>
        <dbReference type="ChEBI" id="CHEBI:82795"/>
        <dbReference type="EC" id="2.1.1.80"/>
    </reaction>
</comment>
<dbReference type="Pfam" id="PF03705">
    <property type="entry name" value="CheR_N"/>
    <property type="match status" value="1"/>
</dbReference>
<comment type="caution">
    <text evidence="7">The sequence shown here is derived from an EMBL/GenBank/DDBJ whole genome shotgun (WGS) entry which is preliminary data.</text>
</comment>
<keyword evidence="4" id="KW-0808">Transferase</keyword>
<dbReference type="SUPFAM" id="SSF47757">
    <property type="entry name" value="Chemotaxis receptor methyltransferase CheR, N-terminal domain"/>
    <property type="match status" value="1"/>
</dbReference>
<dbReference type="Proteomes" id="UP001595617">
    <property type="component" value="Unassembled WGS sequence"/>
</dbReference>
<protein>
    <recommendedName>
        <fullName evidence="2">protein-glutamate O-methyltransferase</fullName>
        <ecNumber evidence="2">2.1.1.80</ecNumber>
    </recommendedName>
</protein>
<name>A0ABV7ZWA4_9GAMM</name>
<keyword evidence="3 7" id="KW-0489">Methyltransferase</keyword>
<dbReference type="Pfam" id="PF01739">
    <property type="entry name" value="CheR"/>
    <property type="match status" value="1"/>
</dbReference>
<evidence type="ECO:0000313" key="7">
    <source>
        <dbReference type="EMBL" id="MFC3851452.1"/>
    </source>
</evidence>
<proteinExistence type="predicted"/>
<dbReference type="InterPro" id="IPR029063">
    <property type="entry name" value="SAM-dependent_MTases_sf"/>
</dbReference>
<dbReference type="InterPro" id="IPR022641">
    <property type="entry name" value="CheR_N"/>
</dbReference>
<dbReference type="RefSeq" id="WP_380692609.1">
    <property type="nucleotide sequence ID" value="NZ_JBHRYR010000002.1"/>
</dbReference>
<evidence type="ECO:0000256" key="1">
    <source>
        <dbReference type="ARBA" id="ARBA00001541"/>
    </source>
</evidence>
<dbReference type="InterPro" id="IPR050903">
    <property type="entry name" value="Bact_Chemotaxis_MeTrfase"/>
</dbReference>
<dbReference type="Gene3D" id="3.40.50.150">
    <property type="entry name" value="Vaccinia Virus protein VP39"/>
    <property type="match status" value="1"/>
</dbReference>
<dbReference type="PANTHER" id="PTHR24422">
    <property type="entry name" value="CHEMOTAXIS PROTEIN METHYLTRANSFERASE"/>
    <property type="match status" value="1"/>
</dbReference>
<feature type="domain" description="CheR-type methyltransferase" evidence="6">
    <location>
        <begin position="13"/>
        <end position="265"/>
    </location>
</feature>
<reference evidence="8" key="1">
    <citation type="journal article" date="2019" name="Int. J. Syst. Evol. Microbiol.">
        <title>The Global Catalogue of Microorganisms (GCM) 10K type strain sequencing project: providing services to taxonomists for standard genome sequencing and annotation.</title>
        <authorList>
            <consortium name="The Broad Institute Genomics Platform"/>
            <consortium name="The Broad Institute Genome Sequencing Center for Infectious Disease"/>
            <person name="Wu L."/>
            <person name="Ma J."/>
        </authorList>
    </citation>
    <scope>NUCLEOTIDE SEQUENCE [LARGE SCALE GENOMIC DNA]</scope>
    <source>
        <strain evidence="8">IBRC 10765</strain>
    </source>
</reference>
<gene>
    <name evidence="7" type="ORF">ACFOOG_01290</name>
</gene>
<dbReference type="EMBL" id="JBHRYR010000002">
    <property type="protein sequence ID" value="MFC3851452.1"/>
    <property type="molecule type" value="Genomic_DNA"/>
</dbReference>
<accession>A0ABV7ZWA4</accession>
<evidence type="ECO:0000256" key="4">
    <source>
        <dbReference type="ARBA" id="ARBA00022679"/>
    </source>
</evidence>
<evidence type="ECO:0000256" key="2">
    <source>
        <dbReference type="ARBA" id="ARBA00012534"/>
    </source>
</evidence>
<evidence type="ECO:0000313" key="8">
    <source>
        <dbReference type="Proteomes" id="UP001595617"/>
    </source>
</evidence>
<dbReference type="PANTHER" id="PTHR24422:SF19">
    <property type="entry name" value="CHEMOTAXIS PROTEIN METHYLTRANSFERASE"/>
    <property type="match status" value="1"/>
</dbReference>